<keyword evidence="1" id="KW-1133">Transmembrane helix</keyword>
<feature type="transmembrane region" description="Helical" evidence="1">
    <location>
        <begin position="52"/>
        <end position="76"/>
    </location>
</feature>
<proteinExistence type="predicted"/>
<comment type="caution">
    <text evidence="2">The sequence shown here is derived from an EMBL/GenBank/DDBJ whole genome shotgun (WGS) entry which is preliminary data.</text>
</comment>
<accession>A0A317X5L5</accession>
<dbReference type="VEuPathDB" id="FungiDB:BO70DRAFT_358039"/>
<keyword evidence="3" id="KW-1185">Reference proteome</keyword>
<gene>
    <name evidence="2" type="ORF">BO70DRAFT_358039</name>
</gene>
<dbReference type="PANTHER" id="PTHR34144">
    <property type="entry name" value="CHROMOSOME 8, WHOLE GENOME SHOTGUN SEQUENCE"/>
    <property type="match status" value="1"/>
</dbReference>
<dbReference type="Pfam" id="PF11735">
    <property type="entry name" value="CAP59_mtransfer"/>
    <property type="match status" value="1"/>
</dbReference>
<dbReference type="AlphaFoldDB" id="A0A317X5L5"/>
<dbReference type="RefSeq" id="XP_025404651.1">
    <property type="nucleotide sequence ID" value="XM_025542197.1"/>
</dbReference>
<keyword evidence="1" id="KW-0812">Transmembrane</keyword>
<dbReference type="EMBL" id="MSFL01000001">
    <property type="protein sequence ID" value="PWY92912.1"/>
    <property type="molecule type" value="Genomic_DNA"/>
</dbReference>
<evidence type="ECO:0008006" key="4">
    <source>
        <dbReference type="Google" id="ProtNLM"/>
    </source>
</evidence>
<dbReference type="InterPro" id="IPR021047">
    <property type="entry name" value="Mannosyltransferase_CMT1"/>
</dbReference>
<sequence>MPTDFYYPDEPRRQSLWSRLFSSTYAGYRHLQPSGPLLSAPRRPGRFRRLSLLRLCYHLQVVVGIILSLLFLTSVFRPSYTRLPPHYSSLRDAVSQSSEPGRGNVRNEKVFIAASLYDRSGDLARGYWGESVLQLIHLLGEDNVYLSIYENDSGPEGESALRELADRVTCQKSIVFEEHLDLASLRKIAVPGGAQRIKRIEYLAEVRNRALRPLDDQPEVRYDRLLYLNDVAFDPVDALHLLFSTNAAEDGVAQYRAACAVDFINPYKFYDTYATRDLQGYSMGLPFYPWFSSAGKGQSRSDVLAGKDAVRVRSCWGGMVAFDARFFQRGTTQPTAGVADGGSTPVRFRASHDMFWEASECCLIHADIQEPQTNVEEITDTGVYLNPYVRVAYDPTTLSWLGTTRRFEKLYSLPHTLINHLVGLPWFNSRRTEVPGQAAEETVWVPDEKGDGSGSFQHIDRMAGNDGFCGRPGLQVIVEHREKGQKGWETIPIPG</sequence>
<keyword evidence="1" id="KW-0472">Membrane</keyword>
<dbReference type="STRING" id="1448321.A0A317X5L5"/>
<reference evidence="2 3" key="1">
    <citation type="submission" date="2016-12" db="EMBL/GenBank/DDBJ databases">
        <title>The genomes of Aspergillus section Nigri reveals drivers in fungal speciation.</title>
        <authorList>
            <consortium name="DOE Joint Genome Institute"/>
            <person name="Vesth T.C."/>
            <person name="Nybo J."/>
            <person name="Theobald S."/>
            <person name="Brandl J."/>
            <person name="Frisvad J.C."/>
            <person name="Nielsen K.F."/>
            <person name="Lyhne E.K."/>
            <person name="Kogle M.E."/>
            <person name="Kuo A."/>
            <person name="Riley R."/>
            <person name="Clum A."/>
            <person name="Nolan M."/>
            <person name="Lipzen A."/>
            <person name="Salamov A."/>
            <person name="Henrissat B."/>
            <person name="Wiebenga A."/>
            <person name="De Vries R.P."/>
            <person name="Grigoriev I.V."/>
            <person name="Mortensen U.H."/>
            <person name="Andersen M.R."/>
            <person name="Baker S.E."/>
        </authorList>
    </citation>
    <scope>NUCLEOTIDE SEQUENCE [LARGE SCALE GENOMIC DNA]</scope>
    <source>
        <strain evidence="2 3">CBS 117.55</strain>
    </source>
</reference>
<organism evidence="2 3">
    <name type="scientific">Aspergillus heteromorphus CBS 117.55</name>
    <dbReference type="NCBI Taxonomy" id="1448321"/>
    <lineage>
        <taxon>Eukaryota</taxon>
        <taxon>Fungi</taxon>
        <taxon>Dikarya</taxon>
        <taxon>Ascomycota</taxon>
        <taxon>Pezizomycotina</taxon>
        <taxon>Eurotiomycetes</taxon>
        <taxon>Eurotiomycetidae</taxon>
        <taxon>Eurotiales</taxon>
        <taxon>Aspergillaceae</taxon>
        <taxon>Aspergillus</taxon>
        <taxon>Aspergillus subgen. Circumdati</taxon>
    </lineage>
</organism>
<protein>
    <recommendedName>
        <fullName evidence="4">Glycosyltransferase family 69 protein</fullName>
    </recommendedName>
</protein>
<dbReference type="GeneID" id="37064434"/>
<evidence type="ECO:0000313" key="2">
    <source>
        <dbReference type="EMBL" id="PWY92912.1"/>
    </source>
</evidence>
<dbReference type="OrthoDB" id="262547at2759"/>
<name>A0A317X5L5_9EURO</name>
<evidence type="ECO:0000256" key="1">
    <source>
        <dbReference type="SAM" id="Phobius"/>
    </source>
</evidence>
<evidence type="ECO:0000313" key="3">
    <source>
        <dbReference type="Proteomes" id="UP000247233"/>
    </source>
</evidence>
<dbReference type="PANTHER" id="PTHR34144:SF8">
    <property type="entry name" value="GLYCOSYLTRANSFERASE FAMILY 69 PROTEIN"/>
    <property type="match status" value="1"/>
</dbReference>
<dbReference type="Proteomes" id="UP000247233">
    <property type="component" value="Unassembled WGS sequence"/>
</dbReference>